<dbReference type="GO" id="GO:0046983">
    <property type="term" value="F:protein dimerization activity"/>
    <property type="evidence" value="ECO:0007669"/>
    <property type="project" value="InterPro"/>
</dbReference>
<evidence type="ECO:0000259" key="4">
    <source>
        <dbReference type="Pfam" id="PF08100"/>
    </source>
</evidence>
<protein>
    <recommendedName>
        <fullName evidence="4">O-methyltransferase dimerisation domain-containing protein</fullName>
    </recommendedName>
</protein>
<reference evidence="6" key="1">
    <citation type="submission" date="2017-01" db="EMBL/GenBank/DDBJ databases">
        <authorList>
            <person name="Brunel B."/>
        </authorList>
    </citation>
    <scope>NUCLEOTIDE SEQUENCE [LARGE SCALE GENOMIC DNA]</scope>
</reference>
<keyword evidence="3" id="KW-0949">S-adenosyl-L-methionine</keyword>
<gene>
    <name evidence="5" type="ORF">BQ8794_140052</name>
</gene>
<keyword evidence="2" id="KW-0808">Transferase</keyword>
<dbReference type="STRING" id="1631249.BQ8794_140052"/>
<keyword evidence="1" id="KW-0489">Methyltransferase</keyword>
<dbReference type="InterPro" id="IPR016461">
    <property type="entry name" value="COMT-like"/>
</dbReference>
<name>A0A1R3V1Y7_9HYPH</name>
<proteinExistence type="predicted"/>
<sequence length="133" mass="14062">MSSQEIPPPFPLFGMITGYHVSRAIHVVAKLGIADHLSEGPRHVDDLAKATGTHARSLKRVLRLLASVGLFTEETDGRFALTPVGACLRAGAPGSMRPAAYCSAAKALKVNSRHDCNSPPSLTFVTGCQGTRP</sequence>
<dbReference type="PROSITE" id="PS51683">
    <property type="entry name" value="SAM_OMT_II"/>
    <property type="match status" value="1"/>
</dbReference>
<dbReference type="Proteomes" id="UP000188388">
    <property type="component" value="Unassembled WGS sequence"/>
</dbReference>
<dbReference type="GO" id="GO:0032259">
    <property type="term" value="P:methylation"/>
    <property type="evidence" value="ECO:0007669"/>
    <property type="project" value="UniProtKB-KW"/>
</dbReference>
<dbReference type="EMBL" id="FTPD01000006">
    <property type="protein sequence ID" value="SIT53907.1"/>
    <property type="molecule type" value="Genomic_DNA"/>
</dbReference>
<dbReference type="AlphaFoldDB" id="A0A1R3V1Y7"/>
<evidence type="ECO:0000313" key="5">
    <source>
        <dbReference type="EMBL" id="SIT53907.1"/>
    </source>
</evidence>
<dbReference type="SUPFAM" id="SSF46785">
    <property type="entry name" value="Winged helix' DNA-binding domain"/>
    <property type="match status" value="1"/>
</dbReference>
<dbReference type="Gene3D" id="1.10.10.10">
    <property type="entry name" value="Winged helix-like DNA-binding domain superfamily/Winged helix DNA-binding domain"/>
    <property type="match status" value="1"/>
</dbReference>
<evidence type="ECO:0000256" key="1">
    <source>
        <dbReference type="ARBA" id="ARBA00022603"/>
    </source>
</evidence>
<evidence type="ECO:0000256" key="3">
    <source>
        <dbReference type="ARBA" id="ARBA00022691"/>
    </source>
</evidence>
<feature type="domain" description="O-methyltransferase dimerisation" evidence="4">
    <location>
        <begin position="15"/>
        <end position="88"/>
    </location>
</feature>
<organism evidence="5 6">
    <name type="scientific">Mesorhizobium prunaredense</name>
    <dbReference type="NCBI Taxonomy" id="1631249"/>
    <lineage>
        <taxon>Bacteria</taxon>
        <taxon>Pseudomonadati</taxon>
        <taxon>Pseudomonadota</taxon>
        <taxon>Alphaproteobacteria</taxon>
        <taxon>Hyphomicrobiales</taxon>
        <taxon>Phyllobacteriaceae</taxon>
        <taxon>Mesorhizobium</taxon>
    </lineage>
</organism>
<keyword evidence="6" id="KW-1185">Reference proteome</keyword>
<dbReference type="InterPro" id="IPR036390">
    <property type="entry name" value="WH_DNA-bd_sf"/>
</dbReference>
<dbReference type="Pfam" id="PF08100">
    <property type="entry name" value="Dimerisation"/>
    <property type="match status" value="1"/>
</dbReference>
<dbReference type="InterPro" id="IPR012967">
    <property type="entry name" value="COMT_dimerisation"/>
</dbReference>
<dbReference type="GO" id="GO:0008168">
    <property type="term" value="F:methyltransferase activity"/>
    <property type="evidence" value="ECO:0007669"/>
    <property type="project" value="UniProtKB-KW"/>
</dbReference>
<accession>A0A1R3V1Y7</accession>
<evidence type="ECO:0000313" key="6">
    <source>
        <dbReference type="Proteomes" id="UP000188388"/>
    </source>
</evidence>
<dbReference type="RefSeq" id="WP_077374443.1">
    <property type="nucleotide sequence ID" value="NZ_FTPD01000006.1"/>
</dbReference>
<dbReference type="InterPro" id="IPR036388">
    <property type="entry name" value="WH-like_DNA-bd_sf"/>
</dbReference>
<dbReference type="PANTHER" id="PTHR43712:SF2">
    <property type="entry name" value="O-METHYLTRANSFERASE CICE"/>
    <property type="match status" value="1"/>
</dbReference>
<dbReference type="PANTHER" id="PTHR43712">
    <property type="entry name" value="PUTATIVE (AFU_ORTHOLOGUE AFUA_4G14580)-RELATED"/>
    <property type="match status" value="1"/>
</dbReference>
<evidence type="ECO:0000256" key="2">
    <source>
        <dbReference type="ARBA" id="ARBA00022679"/>
    </source>
</evidence>